<dbReference type="eggNOG" id="ENOG502SX45">
    <property type="taxonomic scope" value="Eukaryota"/>
</dbReference>
<evidence type="ECO:0000256" key="2">
    <source>
        <dbReference type="ARBA" id="ARBA00023125"/>
    </source>
</evidence>
<protein>
    <recommendedName>
        <fullName evidence="5">Zn(2)-C6 fungal-type domain-containing protein</fullName>
    </recommendedName>
</protein>
<dbReference type="GeneID" id="8108452"/>
<dbReference type="GO" id="GO:0000981">
    <property type="term" value="F:DNA-binding transcription factor activity, RNA polymerase II-specific"/>
    <property type="evidence" value="ECO:0007669"/>
    <property type="project" value="InterPro"/>
</dbReference>
<feature type="domain" description="Zn(2)-C6 fungal-type" evidence="5">
    <location>
        <begin position="15"/>
        <end position="47"/>
    </location>
</feature>
<evidence type="ECO:0000256" key="4">
    <source>
        <dbReference type="ARBA" id="ARBA00023242"/>
    </source>
</evidence>
<dbReference type="STRING" id="441959.B8MM44"/>
<keyword evidence="1" id="KW-0805">Transcription regulation</keyword>
<dbReference type="HOGENOM" id="CLU_036113_0_0_1"/>
<dbReference type="PROSITE" id="PS50048">
    <property type="entry name" value="ZN2_CY6_FUNGAL_2"/>
    <property type="match status" value="1"/>
</dbReference>
<keyword evidence="3" id="KW-0804">Transcription</keyword>
<proteinExistence type="predicted"/>
<dbReference type="InterPro" id="IPR036864">
    <property type="entry name" value="Zn2-C6_fun-type_DNA-bd_sf"/>
</dbReference>
<evidence type="ECO:0000313" key="6">
    <source>
        <dbReference type="EMBL" id="EED13556.1"/>
    </source>
</evidence>
<dbReference type="AlphaFoldDB" id="B8MM44"/>
<dbReference type="EMBL" id="EQ962658">
    <property type="protein sequence ID" value="EED13556.1"/>
    <property type="molecule type" value="Genomic_DNA"/>
</dbReference>
<evidence type="ECO:0000313" key="7">
    <source>
        <dbReference type="Proteomes" id="UP000001745"/>
    </source>
</evidence>
<reference evidence="7" key="1">
    <citation type="journal article" date="2015" name="Genome Announc.">
        <title>Genome sequence of the AIDS-associated pathogen Penicillium marneffei (ATCC18224) and its near taxonomic relative Talaromyces stipitatus (ATCC10500).</title>
        <authorList>
            <person name="Nierman W.C."/>
            <person name="Fedorova-Abrams N.D."/>
            <person name="Andrianopoulos A."/>
        </authorList>
    </citation>
    <scope>NUCLEOTIDE SEQUENCE [LARGE SCALE GENOMIC DNA]</scope>
    <source>
        <strain evidence="7">ATCC 10500 / CBS 375.48 / QM 6759 / NRRL 1006</strain>
    </source>
</reference>
<sequence length="476" mass="53865">MEASVNRRNPKLRSACNRCYELKERCERATTSVYCARCRRLGLACSTARPVRVSRSAHDEKAVSRLSSGKCRRQQQHQPTIDSCLEVLSDQRPEERELLQFLLGQAGSLDHYVVCPSFQIEQRQSLATQLRVASPLVKDAYLACASTLKQLQSGIVTNKDVNISIAYISKAMCVLRSLPTLRSEDTVLWHILGSMLAFSIYSAIGVGVSEICRFCLGTTSSFLDTKVLGAPNDPWQNLLVLLETTDCLVYRRKPTVRIQVPALGTVDRHLGLSLPLLPHYHDLCAISSTLLHTTEVNTLACLQKQIDDIQSIVEPWQPYNLDQLVDQFDSAEIVHLLAQAKAYRLGVLLIGHRLRYTFGQEDAQADIWSNEIMMELDMAYRVTKRPIRFVTLPFMIAALEVRDQDIRAKTLQRVDDCVEQYSPLLQKTAKTFLTRIWCERDLNLTSPQLARVVNGAPGTTRFLMRKRSRLYALLLL</sequence>
<dbReference type="RefSeq" id="XP_002485794.1">
    <property type="nucleotide sequence ID" value="XM_002485749.1"/>
</dbReference>
<dbReference type="InterPro" id="IPR001138">
    <property type="entry name" value="Zn2Cys6_DnaBD"/>
</dbReference>
<evidence type="ECO:0000256" key="3">
    <source>
        <dbReference type="ARBA" id="ARBA00023163"/>
    </source>
</evidence>
<dbReference type="SUPFAM" id="SSF57701">
    <property type="entry name" value="Zn2/Cys6 DNA-binding domain"/>
    <property type="match status" value="1"/>
</dbReference>
<gene>
    <name evidence="6" type="ORF">TSTA_098130</name>
</gene>
<evidence type="ECO:0000259" key="5">
    <source>
        <dbReference type="PROSITE" id="PS50048"/>
    </source>
</evidence>
<keyword evidence="7" id="KW-1185">Reference proteome</keyword>
<dbReference type="Proteomes" id="UP000001745">
    <property type="component" value="Unassembled WGS sequence"/>
</dbReference>
<accession>B8MM44</accession>
<dbReference type="GO" id="GO:0003677">
    <property type="term" value="F:DNA binding"/>
    <property type="evidence" value="ECO:0007669"/>
    <property type="project" value="UniProtKB-KW"/>
</dbReference>
<dbReference type="GO" id="GO:0008270">
    <property type="term" value="F:zinc ion binding"/>
    <property type="evidence" value="ECO:0007669"/>
    <property type="project" value="InterPro"/>
</dbReference>
<evidence type="ECO:0000256" key="1">
    <source>
        <dbReference type="ARBA" id="ARBA00023015"/>
    </source>
</evidence>
<dbReference type="VEuPathDB" id="FungiDB:TSTA_098130"/>
<keyword evidence="4" id="KW-0539">Nucleus</keyword>
<dbReference type="InParanoid" id="B8MM44"/>
<dbReference type="OMA" id="FLGQTMY"/>
<keyword evidence="2" id="KW-0238">DNA-binding</keyword>
<organism evidence="6 7">
    <name type="scientific">Talaromyces stipitatus (strain ATCC 10500 / CBS 375.48 / QM 6759 / NRRL 1006)</name>
    <name type="common">Penicillium stipitatum</name>
    <dbReference type="NCBI Taxonomy" id="441959"/>
    <lineage>
        <taxon>Eukaryota</taxon>
        <taxon>Fungi</taxon>
        <taxon>Dikarya</taxon>
        <taxon>Ascomycota</taxon>
        <taxon>Pezizomycotina</taxon>
        <taxon>Eurotiomycetes</taxon>
        <taxon>Eurotiomycetidae</taxon>
        <taxon>Eurotiales</taxon>
        <taxon>Trichocomaceae</taxon>
        <taxon>Talaromyces</taxon>
        <taxon>Talaromyces sect. Talaromyces</taxon>
    </lineage>
</organism>
<dbReference type="PhylomeDB" id="B8MM44"/>
<dbReference type="OrthoDB" id="4137815at2759"/>
<name>B8MM44_TALSN</name>